<evidence type="ECO:0000313" key="5">
    <source>
        <dbReference type="EMBL" id="OZG56097.1"/>
    </source>
</evidence>
<evidence type="ECO:0000256" key="3">
    <source>
        <dbReference type="SAM" id="MobiDB-lite"/>
    </source>
</evidence>
<keyword evidence="6" id="KW-1185">Reference proteome</keyword>
<evidence type="ECO:0000313" key="6">
    <source>
        <dbReference type="Proteomes" id="UP000228976"/>
    </source>
</evidence>
<evidence type="ECO:0000256" key="4">
    <source>
        <dbReference type="SAM" id="Phobius"/>
    </source>
</evidence>
<organism evidence="5 6">
    <name type="scientific">Aeriscardovia aeriphila</name>
    <dbReference type="NCBI Taxonomy" id="218139"/>
    <lineage>
        <taxon>Bacteria</taxon>
        <taxon>Bacillati</taxon>
        <taxon>Actinomycetota</taxon>
        <taxon>Actinomycetes</taxon>
        <taxon>Bifidobacteriales</taxon>
        <taxon>Bifidobacteriaceae</taxon>
        <taxon>Aeriscardovia</taxon>
    </lineage>
</organism>
<keyword evidence="4" id="KW-0472">Membrane</keyword>
<feature type="compositionally biased region" description="Basic and acidic residues" evidence="3">
    <location>
        <begin position="326"/>
        <end position="336"/>
    </location>
</feature>
<dbReference type="PANTHER" id="PTHR37313">
    <property type="entry name" value="UPF0749 PROTEIN RV1825"/>
    <property type="match status" value="1"/>
</dbReference>
<feature type="transmembrane region" description="Helical" evidence="4">
    <location>
        <begin position="101"/>
        <end position="122"/>
    </location>
</feature>
<dbReference type="AlphaFoldDB" id="A0A261FAB2"/>
<keyword evidence="2" id="KW-0175">Coiled coil</keyword>
<keyword evidence="4" id="KW-0812">Transmembrane</keyword>
<dbReference type="OrthoDB" id="3218134at2"/>
<name>A0A261FAB2_9BIFI</name>
<accession>A0A261FAB2</accession>
<comment type="similarity">
    <text evidence="1">Belongs to the UPF0749 family.</text>
</comment>
<evidence type="ECO:0000256" key="1">
    <source>
        <dbReference type="ARBA" id="ARBA00009108"/>
    </source>
</evidence>
<dbReference type="Proteomes" id="UP000228976">
    <property type="component" value="Unassembled WGS sequence"/>
</dbReference>
<comment type="caution">
    <text evidence="5">The sequence shown here is derived from an EMBL/GenBank/DDBJ whole genome shotgun (WGS) entry which is preliminary data.</text>
</comment>
<gene>
    <name evidence="5" type="ORF">AEAE_0585</name>
</gene>
<reference evidence="5 6" key="1">
    <citation type="journal article" date="2017" name="BMC Genomics">
        <title>Comparative genomic and phylogenomic analyses of the Bifidobacteriaceae family.</title>
        <authorList>
            <person name="Lugli G.A."/>
            <person name="Milani C."/>
            <person name="Turroni F."/>
            <person name="Duranti S."/>
            <person name="Mancabelli L."/>
            <person name="Mangifesta M."/>
            <person name="Ferrario C."/>
            <person name="Modesto M."/>
            <person name="Mattarelli P."/>
            <person name="Jiri K."/>
            <person name="van Sinderen D."/>
            <person name="Ventura M."/>
        </authorList>
    </citation>
    <scope>NUCLEOTIDE SEQUENCE [LARGE SCALE GENOMIC DNA]</scope>
    <source>
        <strain evidence="5 6">LMG 21773</strain>
    </source>
</reference>
<protein>
    <recommendedName>
        <fullName evidence="7">DUF881 domain-containing protein</fullName>
    </recommendedName>
</protein>
<dbReference type="InterPro" id="IPR010273">
    <property type="entry name" value="DUF881"/>
</dbReference>
<dbReference type="Gene3D" id="3.30.70.1880">
    <property type="entry name" value="Protein of unknown function DUF881"/>
    <property type="match status" value="1"/>
</dbReference>
<keyword evidence="4" id="KW-1133">Transmembrane helix</keyword>
<dbReference type="PANTHER" id="PTHR37313:SF2">
    <property type="entry name" value="UPF0749 PROTEIN YLXX"/>
    <property type="match status" value="1"/>
</dbReference>
<dbReference type="EMBL" id="MWWU01000002">
    <property type="protein sequence ID" value="OZG56097.1"/>
    <property type="molecule type" value="Genomic_DNA"/>
</dbReference>
<dbReference type="Pfam" id="PF05949">
    <property type="entry name" value="DUF881"/>
    <property type="match status" value="1"/>
</dbReference>
<sequence length="346" mass="37375">MLDESSKPDSEPATGEIPLVFAAENKPQTRRSIFSRSAIYPHTVRAISAEAASELQAHRRNRSNPLDATLRLLEDFTDHSTDQLYTDSNLVEGPTTAVGKVMFKSLVLLICVAVGFSAVAAIRQLQRDTRLHVRQELASQASRQDDQVKKLKKSVDGLLSQRDQLQKKLDAATSNASPYQKSLDMLALNPVEGSGVEITIDAGDTGGDHQARIATLQSAVHDTDLQQIVNMLWAHHAEAIDVNDVRIGAQSSIRVAGTSILVGTEIVTAPYTIRAIGDASALSQAITPQFFPQRSQLESQGVKVDILTRQNMHMAASSSPLSSSSSEEKAEQEGIEKYSAPGASAH</sequence>
<dbReference type="RefSeq" id="WP_094689662.1">
    <property type="nucleotide sequence ID" value="NZ_JACBYZ010000001.1"/>
</dbReference>
<evidence type="ECO:0000256" key="2">
    <source>
        <dbReference type="SAM" id="Coils"/>
    </source>
</evidence>
<dbReference type="GO" id="GO:0005886">
    <property type="term" value="C:plasma membrane"/>
    <property type="evidence" value="ECO:0007669"/>
    <property type="project" value="TreeGrafter"/>
</dbReference>
<feature type="coiled-coil region" evidence="2">
    <location>
        <begin position="134"/>
        <end position="175"/>
    </location>
</feature>
<evidence type="ECO:0008006" key="7">
    <source>
        <dbReference type="Google" id="ProtNLM"/>
    </source>
</evidence>
<proteinExistence type="inferred from homology"/>
<feature type="region of interest" description="Disordered" evidence="3">
    <location>
        <begin position="315"/>
        <end position="346"/>
    </location>
</feature>